<dbReference type="GO" id="GO:0003855">
    <property type="term" value="F:3-dehydroquinate dehydratase activity"/>
    <property type="evidence" value="ECO:0007669"/>
    <property type="project" value="UniProtKB-EC"/>
</dbReference>
<dbReference type="Gene3D" id="3.20.20.70">
    <property type="entry name" value="Aldolase class I"/>
    <property type="match status" value="1"/>
</dbReference>
<dbReference type="PANTHER" id="PTHR21089:SF1">
    <property type="entry name" value="BIFUNCTIONAL 3-DEHYDROQUINATE DEHYDRATASE_SHIKIMATE DEHYDROGENASE, CHLOROPLASTIC"/>
    <property type="match status" value="1"/>
</dbReference>
<dbReference type="RefSeq" id="WP_425345422.1">
    <property type="nucleotide sequence ID" value="NZ_JBGUBD010000005.1"/>
</dbReference>
<sequence>MTLHFTDLPRPLLVGSLRNRTTAETIADMKSGESDGARAFILHLQLLDQPYRQPEELRKIFTATRYPMMAINYRCDGGPSDDERVNMLLQATRVGAKCIDLPADTFDLDSRKSLAGCTLPFAAADPEEISMRPECIDKQMQIIKQVHALDAQVLMSAHALNTHLDCTQAVSLATEMESRGADIVKIVTDCPTVDHALEMLRTTVELRKRLKVPFVYICTGPHGEIVRPLAPLLGSMLVFGHHDYHERANLRKQLLGNLRELYRIIPWRIDDYLE</sequence>
<comment type="caution">
    <text evidence="1">The sequence shown here is derived from an EMBL/GenBank/DDBJ whole genome shotgun (WGS) entry which is preliminary data.</text>
</comment>
<dbReference type="PANTHER" id="PTHR21089">
    <property type="entry name" value="SHIKIMATE DEHYDROGENASE"/>
    <property type="match status" value="1"/>
</dbReference>
<name>A0ABV4U6X0_9BACT</name>
<dbReference type="InterPro" id="IPR013785">
    <property type="entry name" value="Aldolase_TIM"/>
</dbReference>
<dbReference type="InterPro" id="IPR022893">
    <property type="entry name" value="Shikimate_DH_fam"/>
</dbReference>
<dbReference type="Proteomes" id="UP001575105">
    <property type="component" value="Unassembled WGS sequence"/>
</dbReference>
<protein>
    <submittedName>
        <fullName evidence="1">Type I 3-dehydroquinate dehydratase</fullName>
        <ecNumber evidence="1">4.2.1.10</ecNumber>
    </submittedName>
</protein>
<dbReference type="EC" id="4.2.1.10" evidence="1"/>
<dbReference type="InterPro" id="IPR001381">
    <property type="entry name" value="DHquinase_I"/>
</dbReference>
<keyword evidence="1" id="KW-0456">Lyase</keyword>
<dbReference type="SUPFAM" id="SSF51569">
    <property type="entry name" value="Aldolase"/>
    <property type="match status" value="1"/>
</dbReference>
<keyword evidence="2" id="KW-1185">Reference proteome</keyword>
<gene>
    <name evidence="1" type="ORF">ACERK3_09330</name>
</gene>
<evidence type="ECO:0000313" key="1">
    <source>
        <dbReference type="EMBL" id="MFA9478496.1"/>
    </source>
</evidence>
<proteinExistence type="predicted"/>
<reference evidence="1 2" key="1">
    <citation type="submission" date="2024-08" db="EMBL/GenBank/DDBJ databases">
        <title>Whole-genome sequencing of halo(alkali)philic microorganisms from hypersaline lakes.</title>
        <authorList>
            <person name="Sorokin D.Y."/>
            <person name="Merkel A.Y."/>
            <person name="Messina E."/>
            <person name="Yakimov M."/>
        </authorList>
    </citation>
    <scope>NUCLEOTIDE SEQUENCE [LARGE SCALE GENOMIC DNA]</scope>
    <source>
        <strain evidence="1 2">AB-hyl4</strain>
    </source>
</reference>
<dbReference type="Pfam" id="PF01487">
    <property type="entry name" value="DHquinase_I"/>
    <property type="match status" value="1"/>
</dbReference>
<evidence type="ECO:0000313" key="2">
    <source>
        <dbReference type="Proteomes" id="UP001575105"/>
    </source>
</evidence>
<dbReference type="EMBL" id="JBGUBD010000005">
    <property type="protein sequence ID" value="MFA9478496.1"/>
    <property type="molecule type" value="Genomic_DNA"/>
</dbReference>
<organism evidence="1 2">
    <name type="scientific">Natronomicrosphaera hydrolytica</name>
    <dbReference type="NCBI Taxonomy" id="3242702"/>
    <lineage>
        <taxon>Bacteria</taxon>
        <taxon>Pseudomonadati</taxon>
        <taxon>Planctomycetota</taxon>
        <taxon>Phycisphaerae</taxon>
        <taxon>Phycisphaerales</taxon>
        <taxon>Phycisphaeraceae</taxon>
        <taxon>Natronomicrosphaera</taxon>
    </lineage>
</organism>
<accession>A0ABV4U6X0</accession>